<protein>
    <submittedName>
        <fullName evidence="1">Uncharacterized protein</fullName>
    </submittedName>
</protein>
<gene>
    <name evidence="1" type="ORF">Lepto1489_21710</name>
</gene>
<proteinExistence type="predicted"/>
<dbReference type="RefSeq" id="WP_192505122.1">
    <property type="nucleotide sequence ID" value="NZ_CP043895.1"/>
</dbReference>
<evidence type="ECO:0000313" key="2">
    <source>
        <dbReference type="Proteomes" id="UP000663255"/>
    </source>
</evidence>
<geneLocation type="plasmid" evidence="1 2">
    <name>p1</name>
</geneLocation>
<name>A0AAP9WSF9_LEPIR</name>
<evidence type="ECO:0000313" key="1">
    <source>
        <dbReference type="EMBL" id="QOI52997.1"/>
    </source>
</evidence>
<organism evidence="1 2">
    <name type="scientific">Leptospira interrogans serovar Bataviae</name>
    <dbReference type="NCBI Taxonomy" id="312175"/>
    <lineage>
        <taxon>Bacteria</taxon>
        <taxon>Pseudomonadati</taxon>
        <taxon>Spirochaetota</taxon>
        <taxon>Spirochaetia</taxon>
        <taxon>Leptospirales</taxon>
        <taxon>Leptospiraceae</taxon>
        <taxon>Leptospira</taxon>
    </lineage>
</organism>
<sequence>MIGLSGLGAEPEAIFVGGTILSPYTMQAYAAGGYSKSSFNNIHWDEKSARKWACYATAGQLAAMAFGGYLEVNAALVAASAQGNMIAKAWVAFDSKPVVGPFSGLDIATSHLLAYDIATGDWKGTSASVTGYAIKAAIGKSVPIGLLISGGEYVGKTCEGPL</sequence>
<reference evidence="1" key="1">
    <citation type="submission" date="2019-09" db="EMBL/GenBank/DDBJ databases">
        <title>Comparative Genomics of Leptospira interrogans Reveals Genome Plasticity - A Common Adaptive Strategy for Survival in Various Hosts.</title>
        <authorList>
            <person name="Ramli S.R."/>
            <person name="Bunk B."/>
            <person name="Goris M."/>
            <person name="Bhuju S."/>
            <person name="Jarek M."/>
            <person name="Sproer C."/>
            <person name="Mustakim S."/>
            <person name="Strommenger B."/>
            <person name="Pessler F."/>
        </authorList>
    </citation>
    <scope>NUCLEOTIDE SEQUENCE</scope>
    <source>
        <strain evidence="1">1489</strain>
        <plasmid evidence="1">p1</plasmid>
    </source>
</reference>
<dbReference type="Proteomes" id="UP000663255">
    <property type="component" value="Plasmid p1"/>
</dbReference>
<dbReference type="EMBL" id="CP043895">
    <property type="protein sequence ID" value="QOI52997.1"/>
    <property type="molecule type" value="Genomic_DNA"/>
</dbReference>
<keyword evidence="1" id="KW-0614">Plasmid</keyword>
<dbReference type="AlphaFoldDB" id="A0AAP9WSF9"/>
<accession>A0AAP9WSF9</accession>